<dbReference type="RefSeq" id="XP_002507312.1">
    <property type="nucleotide sequence ID" value="XM_002507266.1"/>
</dbReference>
<dbReference type="KEGG" id="mis:MICPUN_55448"/>
<evidence type="ECO:0000256" key="1">
    <source>
        <dbReference type="SAM" id="MobiDB-lite"/>
    </source>
</evidence>
<dbReference type="OrthoDB" id="306876at2759"/>
<name>C1FEH9_MICCC</name>
<sequence>MPGLGKSSCALASQGGRRHLEAPVIHAKAVGSYVGLVPADSRNEKDSFDIESLFKRSKEIKKTADAGPIQHAAAFSDRPQRVQKKTIGARGHTRKRRKDADELVPVDKPRRFEDGLPVYKSYEGFSDIACGQVPPDDRKGGKCPFDCWCCF</sequence>
<evidence type="ECO:0000313" key="3">
    <source>
        <dbReference type="Proteomes" id="UP000002009"/>
    </source>
</evidence>
<dbReference type="EMBL" id="CP001574">
    <property type="protein sequence ID" value="ACO68570.1"/>
    <property type="molecule type" value="Genomic_DNA"/>
</dbReference>
<dbReference type="InterPro" id="IPR013885">
    <property type="entry name" value="DUF1764_euk"/>
</dbReference>
<gene>
    <name evidence="2" type="ORF">MICPUN_55448</name>
</gene>
<dbReference type="AlphaFoldDB" id="C1FEH9"/>
<evidence type="ECO:0000313" key="2">
    <source>
        <dbReference type="EMBL" id="ACO68570.1"/>
    </source>
</evidence>
<organism evidence="2 3">
    <name type="scientific">Micromonas commoda (strain RCC299 / NOUM17 / CCMP2709)</name>
    <name type="common">Picoplanktonic green alga</name>
    <dbReference type="NCBI Taxonomy" id="296587"/>
    <lineage>
        <taxon>Eukaryota</taxon>
        <taxon>Viridiplantae</taxon>
        <taxon>Chlorophyta</taxon>
        <taxon>Mamiellophyceae</taxon>
        <taxon>Mamiellales</taxon>
        <taxon>Mamiellaceae</taxon>
        <taxon>Micromonas</taxon>
    </lineage>
</organism>
<feature type="region of interest" description="Disordered" evidence="1">
    <location>
        <begin position="76"/>
        <end position="105"/>
    </location>
</feature>
<dbReference type="Proteomes" id="UP000002009">
    <property type="component" value="Chromosome 1"/>
</dbReference>
<dbReference type="InParanoid" id="C1FEH9"/>
<keyword evidence="3" id="KW-1185">Reference proteome</keyword>
<protein>
    <submittedName>
        <fullName evidence="2">Uncharacterized protein</fullName>
    </submittedName>
</protein>
<proteinExistence type="predicted"/>
<dbReference type="Pfam" id="PF08576">
    <property type="entry name" value="DUF1764"/>
    <property type="match status" value="1"/>
</dbReference>
<reference evidence="2 3" key="1">
    <citation type="journal article" date="2009" name="Science">
        <title>Green evolution and dynamic adaptations revealed by genomes of the marine picoeukaryotes Micromonas.</title>
        <authorList>
            <person name="Worden A.Z."/>
            <person name="Lee J.H."/>
            <person name="Mock T."/>
            <person name="Rouze P."/>
            <person name="Simmons M.P."/>
            <person name="Aerts A.L."/>
            <person name="Allen A.E."/>
            <person name="Cuvelier M.L."/>
            <person name="Derelle E."/>
            <person name="Everett M.V."/>
            <person name="Foulon E."/>
            <person name="Grimwood J."/>
            <person name="Gundlach H."/>
            <person name="Henrissat B."/>
            <person name="Napoli C."/>
            <person name="McDonald S.M."/>
            <person name="Parker M.S."/>
            <person name="Rombauts S."/>
            <person name="Salamov A."/>
            <person name="Von Dassow P."/>
            <person name="Badger J.H."/>
            <person name="Coutinho P.M."/>
            <person name="Demir E."/>
            <person name="Dubchak I."/>
            <person name="Gentemann C."/>
            <person name="Eikrem W."/>
            <person name="Gready J.E."/>
            <person name="John U."/>
            <person name="Lanier W."/>
            <person name="Lindquist E.A."/>
            <person name="Lucas S."/>
            <person name="Mayer K.F."/>
            <person name="Moreau H."/>
            <person name="Not F."/>
            <person name="Otillar R."/>
            <person name="Panaud O."/>
            <person name="Pangilinan J."/>
            <person name="Paulsen I."/>
            <person name="Piegu B."/>
            <person name="Poliakov A."/>
            <person name="Robbens S."/>
            <person name="Schmutz J."/>
            <person name="Toulza E."/>
            <person name="Wyss T."/>
            <person name="Zelensky A."/>
            <person name="Zhou K."/>
            <person name="Armbrust E.V."/>
            <person name="Bhattacharya D."/>
            <person name="Goodenough U.W."/>
            <person name="Van de Peer Y."/>
            <person name="Grigoriev I.V."/>
        </authorList>
    </citation>
    <scope>NUCLEOTIDE SEQUENCE [LARGE SCALE GENOMIC DNA]</scope>
    <source>
        <strain evidence="3">RCC299 / NOUM17</strain>
    </source>
</reference>
<dbReference type="GeneID" id="8250626"/>
<accession>C1FEH9</accession>